<dbReference type="Proteomes" id="UP000256388">
    <property type="component" value="Unassembled WGS sequence"/>
</dbReference>
<proteinExistence type="predicted"/>
<evidence type="ECO:0000313" key="4">
    <source>
        <dbReference type="Proteomes" id="UP000256388"/>
    </source>
</evidence>
<gene>
    <name evidence="3" type="ORF">DFR64_1089</name>
</gene>
<comment type="caution">
    <text evidence="3">The sequence shown here is derived from an EMBL/GenBank/DDBJ whole genome shotgun (WGS) entry which is preliminary data.</text>
</comment>
<feature type="domain" description="DUF4872" evidence="2">
    <location>
        <begin position="162"/>
        <end position="334"/>
    </location>
</feature>
<name>A0A347ZSE2_9CHLR</name>
<evidence type="ECO:0000259" key="1">
    <source>
        <dbReference type="Pfam" id="PF14399"/>
    </source>
</evidence>
<sequence length="341" mass="37805">MKIIPGFEFLETKHCVTGSILHVFRFHRCLISEEMLFGLGDGIGFIYWQPKGDLPFMGGRANTARKDPQDCLEVLAAERCGVRAVRNITAGSRKAEKALLDHLNADEPLALQVDMGLLPYFPFFEKYHFGYHLVTAAGYDPQSGEVTLADRDAQPYPVQLTQLNAARGSTFKPFLPQNAWMEYDFSGFHQPTDETLIQAMRKCAEDMLNPPIRSMGIQGIHTACRRILAWPEIMDNKSISEGSLNLALYVRADAGTGGGLFRWMYADFLRECAQRLGKSALITAADDLQTAGNLWEAIADQLEQVHNASDLRDRSAQITALFNDVAAAEQSAWSGLIAAIS</sequence>
<evidence type="ECO:0000259" key="2">
    <source>
        <dbReference type="Pfam" id="PF16169"/>
    </source>
</evidence>
<dbReference type="OrthoDB" id="4075615at2"/>
<dbReference type="RefSeq" id="WP_116224347.1">
    <property type="nucleotide sequence ID" value="NZ_AP018437.1"/>
</dbReference>
<dbReference type="InterPro" id="IPR026935">
    <property type="entry name" value="BtrH_N"/>
</dbReference>
<reference evidence="3 4" key="1">
    <citation type="submission" date="2018-08" db="EMBL/GenBank/DDBJ databases">
        <title>Genomic Encyclopedia of Type Strains, Phase IV (KMG-IV): sequencing the most valuable type-strain genomes for metagenomic binning, comparative biology and taxonomic classification.</title>
        <authorList>
            <person name="Goeker M."/>
        </authorList>
    </citation>
    <scope>NUCLEOTIDE SEQUENCE [LARGE SCALE GENOMIC DNA]</scope>
    <source>
        <strain evidence="3 4">DSM 23923</strain>
    </source>
</reference>
<dbReference type="Pfam" id="PF14399">
    <property type="entry name" value="BtrH_N"/>
    <property type="match status" value="1"/>
</dbReference>
<dbReference type="Pfam" id="PF16169">
    <property type="entry name" value="DUF4872"/>
    <property type="match status" value="1"/>
</dbReference>
<protein>
    <submittedName>
        <fullName evidence="3">Butirosin biosynthesis protein H-like</fullName>
    </submittedName>
</protein>
<dbReference type="InterPro" id="IPR032369">
    <property type="entry name" value="DUF4872"/>
</dbReference>
<keyword evidence="4" id="KW-1185">Reference proteome</keyword>
<evidence type="ECO:0000313" key="3">
    <source>
        <dbReference type="EMBL" id="REG11212.1"/>
    </source>
</evidence>
<feature type="domain" description="Butirosin biosynthesis protein H N-terminal" evidence="1">
    <location>
        <begin position="14"/>
        <end position="150"/>
    </location>
</feature>
<organism evidence="3 4">
    <name type="scientific">Pelolinea submarina</name>
    <dbReference type="NCBI Taxonomy" id="913107"/>
    <lineage>
        <taxon>Bacteria</taxon>
        <taxon>Bacillati</taxon>
        <taxon>Chloroflexota</taxon>
        <taxon>Anaerolineae</taxon>
        <taxon>Anaerolineales</taxon>
        <taxon>Anaerolineaceae</taxon>
        <taxon>Pelolinea</taxon>
    </lineage>
</organism>
<dbReference type="EMBL" id="QUMS01000001">
    <property type="protein sequence ID" value="REG11212.1"/>
    <property type="molecule type" value="Genomic_DNA"/>
</dbReference>
<accession>A0A347ZSE2</accession>
<dbReference type="AlphaFoldDB" id="A0A347ZSE2"/>